<reference evidence="2 3" key="1">
    <citation type="submission" date="2019-05" db="EMBL/GenBank/DDBJ databases">
        <title>Another draft genome of Portunus trituberculatus and its Hox gene families provides insights of decapod evolution.</title>
        <authorList>
            <person name="Jeong J.-H."/>
            <person name="Song I."/>
            <person name="Kim S."/>
            <person name="Choi T."/>
            <person name="Kim D."/>
            <person name="Ryu S."/>
            <person name="Kim W."/>
        </authorList>
    </citation>
    <scope>NUCLEOTIDE SEQUENCE [LARGE SCALE GENOMIC DNA]</scope>
    <source>
        <tissue evidence="2">Muscle</tissue>
    </source>
</reference>
<feature type="signal peptide" evidence="1">
    <location>
        <begin position="1"/>
        <end position="19"/>
    </location>
</feature>
<comment type="caution">
    <text evidence="2">The sequence shown here is derived from an EMBL/GenBank/DDBJ whole genome shotgun (WGS) entry which is preliminary data.</text>
</comment>
<evidence type="ECO:0000313" key="3">
    <source>
        <dbReference type="Proteomes" id="UP000324222"/>
    </source>
</evidence>
<proteinExistence type="predicted"/>
<gene>
    <name evidence="2" type="ORF">E2C01_050294</name>
</gene>
<keyword evidence="1" id="KW-0732">Signal</keyword>
<feature type="chain" id="PRO_5023035392" evidence="1">
    <location>
        <begin position="20"/>
        <end position="70"/>
    </location>
</feature>
<dbReference type="Proteomes" id="UP000324222">
    <property type="component" value="Unassembled WGS sequence"/>
</dbReference>
<organism evidence="2 3">
    <name type="scientific">Portunus trituberculatus</name>
    <name type="common">Swimming crab</name>
    <name type="synonym">Neptunus trituberculatus</name>
    <dbReference type="NCBI Taxonomy" id="210409"/>
    <lineage>
        <taxon>Eukaryota</taxon>
        <taxon>Metazoa</taxon>
        <taxon>Ecdysozoa</taxon>
        <taxon>Arthropoda</taxon>
        <taxon>Crustacea</taxon>
        <taxon>Multicrustacea</taxon>
        <taxon>Malacostraca</taxon>
        <taxon>Eumalacostraca</taxon>
        <taxon>Eucarida</taxon>
        <taxon>Decapoda</taxon>
        <taxon>Pleocyemata</taxon>
        <taxon>Brachyura</taxon>
        <taxon>Eubrachyura</taxon>
        <taxon>Portunoidea</taxon>
        <taxon>Portunidae</taxon>
        <taxon>Portuninae</taxon>
        <taxon>Portunus</taxon>
    </lineage>
</organism>
<keyword evidence="3" id="KW-1185">Reference proteome</keyword>
<accession>A0A5B7GGC6</accession>
<dbReference type="AlphaFoldDB" id="A0A5B7GGC6"/>
<sequence>MTQGHRLGLCAVLALGAGAAFLRLPSSPSSEEGDCTGSRSTLPSLRARHKWRKPAEFDGKVPWEAYQAQF</sequence>
<protein>
    <submittedName>
        <fullName evidence="2">Uncharacterized protein</fullName>
    </submittedName>
</protein>
<dbReference type="EMBL" id="VSRR010013859">
    <property type="protein sequence ID" value="MPC56337.1"/>
    <property type="molecule type" value="Genomic_DNA"/>
</dbReference>
<evidence type="ECO:0000256" key="1">
    <source>
        <dbReference type="SAM" id="SignalP"/>
    </source>
</evidence>
<evidence type="ECO:0000313" key="2">
    <source>
        <dbReference type="EMBL" id="MPC56337.1"/>
    </source>
</evidence>
<name>A0A5B7GGC6_PORTR</name>